<sequence>MGALEIAAVRVVCSILPIAGKKVFTKKQQTALAAKTEDLNIGDGTNEFISQLSAPQLRRLKEFFESPQYTHLTLQAMTCAIGGYPEDWIANLRLQVRLTLKHQGLFAEADLLQAVDAVLDLMTTSIFTVHSAIPGGIESAYSAAIAAQVAAAAARNSELLTRIDRLDVHHAFANRLRALVKSTYAKIALPSVVAHSKSAPYSGLYVPPSLETEGEGKKTHSSIKLLIDECQRFVVVGDPGAGKSTLARKLAYDISSDRIESLKGLVPLVLIVREHTHSLRTDHRTLTHYLEASCRKPFNVDPPSDSIEYLLLNGQAVVIIDGLDELGEAQYRTAFSQLVNSFAHMYPLVRVIVTTRAIGYPEAPLDEDLFPVVGVKRFSREQIASYVNKWFHLDNSLTRQQQDELRDSFLDESSDVSELLQNPLMLSLLCALYSSERFIPLNKPEIYHKCAEVLFDTWDRSRGIEVSMRFGSQVRPAVQRLAWRLFTDPEGRQAMPRSEIRRFLVTAVLASRYEDEDEAYQAADEFLDFCAGRAWVLTDVGSNSLQPLYGFTHRTFLEFFAASQLVKQNPQPKAVWEKIRTHVNDGTWEIVSQLAIQILDRNYEGGADAILSMIVDEAKRSSSAATRAIYLSFAIRNLETVFPGANIIKRLAEESVLLASALPVSERRHLKIADIMRNDLPLQQFLELQSPDNRDRAVKAFVTSLQNAVFRPELESAALLWAKLRHWDTLEYRTSHLQDHLGAALVDIPLPERVAFWDRAINRPTEVEIAELGVHDLYYNTAIGRRTSGSSALRFINVLACEGPALSPSEDVKAGCIEALADLHPCLVSNFSALQRIKISKAAYWDIFLDLPLKWRKISSLDPPEVRSSILMLLVPFFELPDFRAKVESESLRWIANARWNEPQRTAAIQELNQLGLPDDAHSLLVRWIMGEQFRIDSPSSPQR</sequence>
<dbReference type="Pfam" id="PF05729">
    <property type="entry name" value="NACHT"/>
    <property type="match status" value="1"/>
</dbReference>
<proteinExistence type="predicted"/>
<dbReference type="GO" id="GO:0005524">
    <property type="term" value="F:ATP binding"/>
    <property type="evidence" value="ECO:0007669"/>
    <property type="project" value="UniProtKB-KW"/>
</dbReference>
<dbReference type="EMBL" id="JACHMQ010000001">
    <property type="protein sequence ID" value="MBB6393538.1"/>
    <property type="molecule type" value="Genomic_DNA"/>
</dbReference>
<comment type="caution">
    <text evidence="2">The sequence shown here is derived from an EMBL/GenBank/DDBJ whole genome shotgun (WGS) entry which is preliminary data.</text>
</comment>
<dbReference type="InterPro" id="IPR007111">
    <property type="entry name" value="NACHT_NTPase"/>
</dbReference>
<keyword evidence="2" id="KW-0547">Nucleotide-binding</keyword>
<dbReference type="InterPro" id="IPR027417">
    <property type="entry name" value="P-loop_NTPase"/>
</dbReference>
<dbReference type="AlphaFoldDB" id="A0A7X0FTR7"/>
<keyword evidence="2" id="KW-0067">ATP-binding</keyword>
<dbReference type="Gene3D" id="3.40.50.300">
    <property type="entry name" value="P-loop containing nucleotide triphosphate hydrolases"/>
    <property type="match status" value="1"/>
</dbReference>
<dbReference type="PANTHER" id="PTHR46844">
    <property type="entry name" value="SLR5058 PROTEIN"/>
    <property type="match status" value="1"/>
</dbReference>
<accession>A0A7X0FTR7</accession>
<dbReference type="PANTHER" id="PTHR46844:SF1">
    <property type="entry name" value="SLR5058 PROTEIN"/>
    <property type="match status" value="1"/>
</dbReference>
<gene>
    <name evidence="2" type="ORF">BKA00_000452</name>
</gene>
<dbReference type="SUPFAM" id="SSF52540">
    <property type="entry name" value="P-loop containing nucleoside triphosphate hydrolases"/>
    <property type="match status" value="1"/>
</dbReference>
<reference evidence="2 3" key="1">
    <citation type="submission" date="2020-08" db="EMBL/GenBank/DDBJ databases">
        <title>Sequencing the genomes of 1000 actinobacteria strains.</title>
        <authorList>
            <person name="Klenk H.-P."/>
        </authorList>
    </citation>
    <scope>NUCLEOTIDE SEQUENCE [LARGE SCALE GENOMIC DNA]</scope>
    <source>
        <strain evidence="2 3">DSM 43675</strain>
    </source>
</reference>
<evidence type="ECO:0000259" key="1">
    <source>
        <dbReference type="PROSITE" id="PS50837"/>
    </source>
</evidence>
<evidence type="ECO:0000313" key="2">
    <source>
        <dbReference type="EMBL" id="MBB6393538.1"/>
    </source>
</evidence>
<dbReference type="RefSeq" id="WP_185023339.1">
    <property type="nucleotide sequence ID" value="NZ_JACHMQ010000001.1"/>
</dbReference>
<dbReference type="Proteomes" id="UP000546324">
    <property type="component" value="Unassembled WGS sequence"/>
</dbReference>
<evidence type="ECO:0000313" key="3">
    <source>
        <dbReference type="Proteomes" id="UP000546324"/>
    </source>
</evidence>
<name>A0A7X0FTR7_9ACTN</name>
<dbReference type="PROSITE" id="PS50837">
    <property type="entry name" value="NACHT"/>
    <property type="match status" value="1"/>
</dbReference>
<protein>
    <submittedName>
        <fullName evidence="2">Energy-coupling factor transporter ATP-binding protein EcfA2</fullName>
    </submittedName>
</protein>
<keyword evidence="3" id="KW-1185">Reference proteome</keyword>
<organism evidence="2 3">
    <name type="scientific">Actinomadura coerulea</name>
    <dbReference type="NCBI Taxonomy" id="46159"/>
    <lineage>
        <taxon>Bacteria</taxon>
        <taxon>Bacillati</taxon>
        <taxon>Actinomycetota</taxon>
        <taxon>Actinomycetes</taxon>
        <taxon>Streptosporangiales</taxon>
        <taxon>Thermomonosporaceae</taxon>
        <taxon>Actinomadura</taxon>
    </lineage>
</organism>
<feature type="domain" description="NACHT" evidence="1">
    <location>
        <begin position="231"/>
        <end position="356"/>
    </location>
</feature>